<protein>
    <submittedName>
        <fullName evidence="2">Uncharacterized protein</fullName>
    </submittedName>
</protein>
<organism evidence="2 3">
    <name type="scientific">Hymenobacter fastidiosus</name>
    <dbReference type="NCBI Taxonomy" id="486264"/>
    <lineage>
        <taxon>Bacteria</taxon>
        <taxon>Pseudomonadati</taxon>
        <taxon>Bacteroidota</taxon>
        <taxon>Cytophagia</taxon>
        <taxon>Cytophagales</taxon>
        <taxon>Hymenobacteraceae</taxon>
        <taxon>Hymenobacter</taxon>
    </lineage>
</organism>
<gene>
    <name evidence="2" type="ORF">GCM10022408_21570</name>
</gene>
<feature type="region of interest" description="Disordered" evidence="1">
    <location>
        <begin position="48"/>
        <end position="72"/>
    </location>
</feature>
<keyword evidence="3" id="KW-1185">Reference proteome</keyword>
<dbReference type="Proteomes" id="UP001500567">
    <property type="component" value="Unassembled WGS sequence"/>
</dbReference>
<sequence>MPGKRLIPGLRSEKGAGEPADRGVGGGVFGVGRKQFDTAVYRGFPVGGGRKLPRRQPALPECGRGLLYSGRQ</sequence>
<feature type="region of interest" description="Disordered" evidence="1">
    <location>
        <begin position="1"/>
        <end position="27"/>
    </location>
</feature>
<proteinExistence type="predicted"/>
<accession>A0ABP7SB65</accession>
<evidence type="ECO:0000313" key="2">
    <source>
        <dbReference type="EMBL" id="GAA4009114.1"/>
    </source>
</evidence>
<evidence type="ECO:0000256" key="1">
    <source>
        <dbReference type="SAM" id="MobiDB-lite"/>
    </source>
</evidence>
<name>A0ABP7SB65_9BACT</name>
<evidence type="ECO:0000313" key="3">
    <source>
        <dbReference type="Proteomes" id="UP001500567"/>
    </source>
</evidence>
<feature type="compositionally biased region" description="Basic and acidic residues" evidence="1">
    <location>
        <begin position="11"/>
        <end position="21"/>
    </location>
</feature>
<dbReference type="EMBL" id="BAABDJ010000019">
    <property type="protein sequence ID" value="GAA4009114.1"/>
    <property type="molecule type" value="Genomic_DNA"/>
</dbReference>
<comment type="caution">
    <text evidence="2">The sequence shown here is derived from an EMBL/GenBank/DDBJ whole genome shotgun (WGS) entry which is preliminary data.</text>
</comment>
<reference evidence="3" key="1">
    <citation type="journal article" date="2019" name="Int. J. Syst. Evol. Microbiol.">
        <title>The Global Catalogue of Microorganisms (GCM) 10K type strain sequencing project: providing services to taxonomists for standard genome sequencing and annotation.</title>
        <authorList>
            <consortium name="The Broad Institute Genomics Platform"/>
            <consortium name="The Broad Institute Genome Sequencing Center for Infectious Disease"/>
            <person name="Wu L."/>
            <person name="Ma J."/>
        </authorList>
    </citation>
    <scope>NUCLEOTIDE SEQUENCE [LARGE SCALE GENOMIC DNA]</scope>
    <source>
        <strain evidence="3">JCM 17224</strain>
    </source>
</reference>